<dbReference type="Gene3D" id="3.90.76.10">
    <property type="entry name" value="Dipeptide-binding Protein, Domain 1"/>
    <property type="match status" value="1"/>
</dbReference>
<dbReference type="Gene3D" id="3.40.190.10">
    <property type="entry name" value="Periplasmic binding protein-like II"/>
    <property type="match status" value="1"/>
</dbReference>
<dbReference type="Proteomes" id="UP000533598">
    <property type="component" value="Unassembled WGS sequence"/>
</dbReference>
<gene>
    <name evidence="3" type="ORF">HNR67_000155</name>
</gene>
<protein>
    <submittedName>
        <fullName evidence="3">Peptide/nickel transport system substrate-binding protein</fullName>
    </submittedName>
</protein>
<dbReference type="SUPFAM" id="SSF53850">
    <property type="entry name" value="Periplasmic binding protein-like II"/>
    <property type="match status" value="1"/>
</dbReference>
<dbReference type="PANTHER" id="PTHR30290">
    <property type="entry name" value="PERIPLASMIC BINDING COMPONENT OF ABC TRANSPORTER"/>
    <property type="match status" value="1"/>
</dbReference>
<organism evidence="3 4">
    <name type="scientific">Crossiella cryophila</name>
    <dbReference type="NCBI Taxonomy" id="43355"/>
    <lineage>
        <taxon>Bacteria</taxon>
        <taxon>Bacillati</taxon>
        <taxon>Actinomycetota</taxon>
        <taxon>Actinomycetes</taxon>
        <taxon>Pseudonocardiales</taxon>
        <taxon>Pseudonocardiaceae</taxon>
        <taxon>Crossiella</taxon>
    </lineage>
</organism>
<keyword evidence="1" id="KW-0732">Signal</keyword>
<name>A0A7W7C3S8_9PSEU</name>
<dbReference type="RefSeq" id="WP_185000081.1">
    <property type="nucleotide sequence ID" value="NZ_BAAAUI010000013.1"/>
</dbReference>
<feature type="domain" description="Solute-binding protein family 5" evidence="2">
    <location>
        <begin position="114"/>
        <end position="519"/>
    </location>
</feature>
<evidence type="ECO:0000313" key="4">
    <source>
        <dbReference type="Proteomes" id="UP000533598"/>
    </source>
</evidence>
<evidence type="ECO:0000259" key="2">
    <source>
        <dbReference type="Pfam" id="PF00496"/>
    </source>
</evidence>
<feature type="chain" id="PRO_5038337159" evidence="1">
    <location>
        <begin position="18"/>
        <end position="598"/>
    </location>
</feature>
<dbReference type="InterPro" id="IPR039424">
    <property type="entry name" value="SBP_5"/>
</dbReference>
<dbReference type="GO" id="GO:0015833">
    <property type="term" value="P:peptide transport"/>
    <property type="evidence" value="ECO:0007669"/>
    <property type="project" value="TreeGrafter"/>
</dbReference>
<proteinExistence type="predicted"/>
<dbReference type="EMBL" id="JACHMH010000001">
    <property type="protein sequence ID" value="MBB4674037.1"/>
    <property type="molecule type" value="Genomic_DNA"/>
</dbReference>
<dbReference type="PANTHER" id="PTHR30290:SF65">
    <property type="entry name" value="MONOACYL PHOSPHATIDYLINOSITOL TETRAMANNOSIDE-BINDING PROTEIN LPQW-RELATED"/>
    <property type="match status" value="1"/>
</dbReference>
<accession>A0A7W7C3S8</accession>
<dbReference type="Gene3D" id="3.10.105.10">
    <property type="entry name" value="Dipeptide-binding Protein, Domain 3"/>
    <property type="match status" value="1"/>
</dbReference>
<dbReference type="PROSITE" id="PS51257">
    <property type="entry name" value="PROKAR_LIPOPROTEIN"/>
    <property type="match status" value="1"/>
</dbReference>
<dbReference type="Pfam" id="PF00496">
    <property type="entry name" value="SBP_bac_5"/>
    <property type="match status" value="1"/>
</dbReference>
<dbReference type="CDD" id="cd08501">
    <property type="entry name" value="PBP2_Lpqw"/>
    <property type="match status" value="1"/>
</dbReference>
<dbReference type="InterPro" id="IPR000914">
    <property type="entry name" value="SBP_5_dom"/>
</dbReference>
<reference evidence="3 4" key="1">
    <citation type="submission" date="2020-08" db="EMBL/GenBank/DDBJ databases">
        <title>Sequencing the genomes of 1000 actinobacteria strains.</title>
        <authorList>
            <person name="Klenk H.-P."/>
        </authorList>
    </citation>
    <scope>NUCLEOTIDE SEQUENCE [LARGE SCALE GENOMIC DNA]</scope>
    <source>
        <strain evidence="3 4">DSM 44230</strain>
    </source>
</reference>
<evidence type="ECO:0000313" key="3">
    <source>
        <dbReference type="EMBL" id="MBB4674037.1"/>
    </source>
</evidence>
<comment type="caution">
    <text evidence="3">The sequence shown here is derived from an EMBL/GenBank/DDBJ whole genome shotgun (WGS) entry which is preliminary data.</text>
</comment>
<sequence length="598" mass="65513">MRAFVAVLAGLALVAGACSSATDDAGLNGDSQRTGAKGREAGADRYKLPAVRSGGEVVIGHDLPYTVFNNQVADAGNFNNTLVLTPVLAGPFVHDDTLLPLLNTDVMLGVELTSTAPQVVTYRIRPGVQWSDGSAWDCDDFYLAWLAQSGKAVRSDATGAPVSGPDGKPAKYFRPAATTGYELMTPQCKDDLTFVTTYDKPFPDYKSRFDATHLMPAHVLERETGIADITKVGPNSPDAELEKVSKFWNTGWTGFSPRLMPGSGPYRIESWQPGSQVRLVRNEKWIGNRGGPASVVLRSEADPANQVRALQENKMQVIAPQPDPNTAATLRGLGAQGVKYSAGGGLTFEHLDLNWRRALFQDKAVRHAFAQCVRRGEIVQKVVRGVDPSAKPLNSLLFLPSEDGYRDNYGNFMLDSPEESVKTLLAAGWRRDGRYFDKGGKTLEIRISHNGLPRRKQTVELIQASCEQAGIKIVDDTDPAFLDGRNSRGDYDVALFGWVGTQWKSDKKGMYASTGGQNWSGWSNQTVDAELNQVGFELDAAKRTELLQHVDRTLAEEITSLPLFQVPTMVGYRDTIDKVTYHPRLGVTWNVAEWEVSD</sequence>
<keyword evidence="4" id="KW-1185">Reference proteome</keyword>
<dbReference type="AlphaFoldDB" id="A0A7W7C3S8"/>
<dbReference type="GO" id="GO:1904680">
    <property type="term" value="F:peptide transmembrane transporter activity"/>
    <property type="evidence" value="ECO:0007669"/>
    <property type="project" value="TreeGrafter"/>
</dbReference>
<evidence type="ECO:0000256" key="1">
    <source>
        <dbReference type="SAM" id="SignalP"/>
    </source>
</evidence>
<feature type="signal peptide" evidence="1">
    <location>
        <begin position="1"/>
        <end position="17"/>
    </location>
</feature>